<proteinExistence type="predicted"/>
<sequence length="246" mass="26849">MMYAIGIIAGLIYALFQMALILPLFGILLVLLTDTNPHHPLSSQPSSAQRGRKASDARDERDDDDDHRSSCPSACPSMRGLHSTLSARDSNRDTINGMRNTNIVCVHGGKVDSGPRKPKSPGHGGLPMPLGVPVGDGNNGAYDYINHANNNPVPPLPYNNPLAPLPYNNPVPPLPYQNPASPSPYNNPASPLPYNDAPMSVSPANNDRCFSVQNHRAEQDHLNYEDVETKINNHYTAQADYHARRF</sequence>
<name>A0A4U0UXY1_9PEZI</name>
<evidence type="ECO:0000313" key="4">
    <source>
        <dbReference type="Proteomes" id="UP000310066"/>
    </source>
</evidence>
<reference evidence="3 4" key="1">
    <citation type="submission" date="2017-03" db="EMBL/GenBank/DDBJ databases">
        <title>Genomes of endolithic fungi from Antarctica.</title>
        <authorList>
            <person name="Coleine C."/>
            <person name="Masonjones S."/>
            <person name="Stajich J.E."/>
        </authorList>
    </citation>
    <scope>NUCLEOTIDE SEQUENCE [LARGE SCALE GENOMIC DNA]</scope>
    <source>
        <strain evidence="3 4">CCFEE 5311</strain>
    </source>
</reference>
<dbReference type="EMBL" id="NAJP01000029">
    <property type="protein sequence ID" value="TKA41061.1"/>
    <property type="molecule type" value="Genomic_DNA"/>
</dbReference>
<protein>
    <submittedName>
        <fullName evidence="3">Uncharacterized protein</fullName>
    </submittedName>
</protein>
<feature type="transmembrane region" description="Helical" evidence="2">
    <location>
        <begin position="7"/>
        <end position="32"/>
    </location>
</feature>
<keyword evidence="2" id="KW-0472">Membrane</keyword>
<evidence type="ECO:0000256" key="1">
    <source>
        <dbReference type="SAM" id="MobiDB-lite"/>
    </source>
</evidence>
<evidence type="ECO:0000313" key="3">
    <source>
        <dbReference type="EMBL" id="TKA41061.1"/>
    </source>
</evidence>
<dbReference type="Proteomes" id="UP000310066">
    <property type="component" value="Unassembled WGS sequence"/>
</dbReference>
<dbReference type="AlphaFoldDB" id="A0A4U0UXY1"/>
<keyword evidence="2" id="KW-0812">Transmembrane</keyword>
<gene>
    <name evidence="3" type="ORF">B0A54_07582</name>
</gene>
<organism evidence="3 4">
    <name type="scientific">Friedmanniomyces endolithicus</name>
    <dbReference type="NCBI Taxonomy" id="329885"/>
    <lineage>
        <taxon>Eukaryota</taxon>
        <taxon>Fungi</taxon>
        <taxon>Dikarya</taxon>
        <taxon>Ascomycota</taxon>
        <taxon>Pezizomycotina</taxon>
        <taxon>Dothideomycetes</taxon>
        <taxon>Dothideomycetidae</taxon>
        <taxon>Mycosphaerellales</taxon>
        <taxon>Teratosphaeriaceae</taxon>
        <taxon>Friedmanniomyces</taxon>
    </lineage>
</organism>
<dbReference type="OrthoDB" id="10375085at2759"/>
<comment type="caution">
    <text evidence="3">The sequence shown here is derived from an EMBL/GenBank/DDBJ whole genome shotgun (WGS) entry which is preliminary data.</text>
</comment>
<accession>A0A4U0UXY1</accession>
<feature type="region of interest" description="Disordered" evidence="1">
    <location>
        <begin position="39"/>
        <end position="128"/>
    </location>
</feature>
<feature type="compositionally biased region" description="Polar residues" evidence="1">
    <location>
        <begin position="83"/>
        <end position="103"/>
    </location>
</feature>
<keyword evidence="2" id="KW-1133">Transmembrane helix</keyword>
<evidence type="ECO:0000256" key="2">
    <source>
        <dbReference type="SAM" id="Phobius"/>
    </source>
</evidence>